<feature type="transmembrane region" description="Helical" evidence="1">
    <location>
        <begin position="387"/>
        <end position="411"/>
    </location>
</feature>
<feature type="transmembrane region" description="Helical" evidence="1">
    <location>
        <begin position="464"/>
        <end position="487"/>
    </location>
</feature>
<accession>A0A2T8HGI0</accession>
<evidence type="ECO:0000313" key="3">
    <source>
        <dbReference type="Proteomes" id="UP000245627"/>
    </source>
</evidence>
<comment type="caution">
    <text evidence="2">The sequence shown here is derived from an EMBL/GenBank/DDBJ whole genome shotgun (WGS) entry which is preliminary data.</text>
</comment>
<evidence type="ECO:0000313" key="2">
    <source>
        <dbReference type="EMBL" id="PVH24513.1"/>
    </source>
</evidence>
<gene>
    <name evidence="2" type="ORF">DC487_13335</name>
</gene>
<dbReference type="GO" id="GO:0005886">
    <property type="term" value="C:plasma membrane"/>
    <property type="evidence" value="ECO:0007669"/>
    <property type="project" value="TreeGrafter"/>
</dbReference>
<dbReference type="InterPro" id="IPR027463">
    <property type="entry name" value="AcrB_DN_DC_subdom"/>
</dbReference>
<dbReference type="Gene3D" id="3.30.70.1440">
    <property type="entry name" value="Multidrug efflux transporter AcrB pore domain"/>
    <property type="match status" value="1"/>
</dbReference>
<feature type="transmembrane region" description="Helical" evidence="1">
    <location>
        <begin position="917"/>
        <end position="942"/>
    </location>
</feature>
<feature type="transmembrane region" description="Helical" evidence="1">
    <location>
        <begin position="994"/>
        <end position="1020"/>
    </location>
</feature>
<feature type="transmembrane region" description="Helical" evidence="1">
    <location>
        <begin position="862"/>
        <end position="884"/>
    </location>
</feature>
<feature type="transmembrane region" description="Helical" evidence="1">
    <location>
        <begin position="334"/>
        <end position="354"/>
    </location>
</feature>
<protein>
    <submittedName>
        <fullName evidence="2">Acriflavin resistance protein</fullName>
    </submittedName>
</protein>
<dbReference type="PANTHER" id="PTHR32063:SF0">
    <property type="entry name" value="SWARMING MOTILITY PROTEIN SWRC"/>
    <property type="match status" value="1"/>
</dbReference>
<dbReference type="OrthoDB" id="9758234at2"/>
<dbReference type="Gene3D" id="3.30.70.1430">
    <property type="entry name" value="Multidrug efflux transporter AcrB pore domain"/>
    <property type="match status" value="2"/>
</dbReference>
<dbReference type="SUPFAM" id="SSF82866">
    <property type="entry name" value="Multidrug efflux transporter AcrB transmembrane domain"/>
    <property type="match status" value="2"/>
</dbReference>
<dbReference type="Proteomes" id="UP000245627">
    <property type="component" value="Unassembled WGS sequence"/>
</dbReference>
<dbReference type="EMBL" id="QDKG01000005">
    <property type="protein sequence ID" value="PVH24513.1"/>
    <property type="molecule type" value="Genomic_DNA"/>
</dbReference>
<dbReference type="Pfam" id="PF00873">
    <property type="entry name" value="ACR_tran"/>
    <property type="match status" value="1"/>
</dbReference>
<keyword evidence="1" id="KW-0472">Membrane</keyword>
<proteinExistence type="predicted"/>
<dbReference type="PANTHER" id="PTHR32063">
    <property type="match status" value="1"/>
</dbReference>
<dbReference type="SUPFAM" id="SSF82714">
    <property type="entry name" value="Multidrug efflux transporter AcrB TolC docking domain, DN and DC subdomains"/>
    <property type="match status" value="2"/>
</dbReference>
<dbReference type="RefSeq" id="WP_116776461.1">
    <property type="nucleotide sequence ID" value="NZ_QDKG01000005.1"/>
</dbReference>
<name>A0A2T8HGI0_9SPHI</name>
<dbReference type="AlphaFoldDB" id="A0A2T8HGI0"/>
<dbReference type="PRINTS" id="PR00702">
    <property type="entry name" value="ACRIFLAVINRP"/>
</dbReference>
<sequence>MHITELSIKRPSFILVIFIALTFLGIISYSKLNYELTPDMSMSMFSITTVYPGASPSEVETAITKKIEDAISDIDNIDAIKSTSLDGVSSVTVQLKVDSDVEQAMQDGQRKINGVLQDLPAAAKPPAIGKFSMTDMPIMRFGVTAKMDPTELYALVKDEIQPAITKVNGVARVDLVGGEERAIKINVNRRKADQYNISLLQINQAIANANLEFPAGKLTSDQSETSIKLKGKYQSIDEIKNLVVKNDLATGSKIRLSDVADVLDGVKDITTFNRIDGKNSIGIQLIKQRDANAVEVADHVKAILKEIEESYAAQEIKFDIANDSSEFTMEAADLVMFDFFLAIVIVAAVMLLFLHSLRNSLIVMVSIPASLLSVFIAMNLLGYTMNILTLMAISLVIGILVDDSIVVLENIYRHLEKGKDKVSAAIDGRKEIGFTAMAITFVDVIVFLPLTMVGGIISNMLGQYSMVIVIATLMSLFVSFTLTPLLASRLAKIEHPSSKTLFGKILQAFEKGLTKLTNSYGKMLASGLTKKRWILGGSFGLIIASFMLVGAGFIGGEFASDGDKGEVLINLELPQSATLLNTNETVKKVETILFSKPEVVNVYSSIGTSSGSMGGSRNTQNRAEINVKLVSKEERAVSSDVFAHYTKLELEKILPGVKVNSAIMNMMGTSNEAPISVVVSGNDPDKIYAAAEAISDKLKSIKGTSDVKLSVERGSTELQVTIDRDKMANLGLTMDAVGMTMNIAFSGNTDMKFGDQQKEYDIEIGYDRFDRRNEESLRKLSFVNTEGQSIQLEQFALFNYGMASKQLDRKDRMASVTVSSQVLGVTPSVITEELDQFIGEAQFGKDIHIDAEGEMKYMKETFANLGLALIASILLVYLIMVMLYNSFVYPFVVFFSIPVAIIGALLALALTMHTLNFFSILGMIMLVGLVAKNGILIVDFANQLKASGKNTVEALIMSGKARLRPILMTTLAMIFGMLPIALSSGAGAEWKNGLAWVLIGGLTSSMLLTLFVVPSIYLLVDLIKGDVKRKDVKRLINEVNLDQPLIEMVEKTNKPTENKQK</sequence>
<dbReference type="Gene3D" id="1.20.1640.10">
    <property type="entry name" value="Multidrug efflux transporter AcrB transmembrane domain"/>
    <property type="match status" value="2"/>
</dbReference>
<dbReference type="Gene3D" id="3.30.2090.10">
    <property type="entry name" value="Multidrug efflux transporter AcrB TolC docking domain, DN and DC subdomains"/>
    <property type="match status" value="2"/>
</dbReference>
<dbReference type="Gene3D" id="3.30.70.1320">
    <property type="entry name" value="Multidrug efflux transporter AcrB pore domain like"/>
    <property type="match status" value="1"/>
</dbReference>
<feature type="transmembrane region" description="Helical" evidence="1">
    <location>
        <begin position="891"/>
        <end position="911"/>
    </location>
</feature>
<keyword evidence="1" id="KW-1133">Transmembrane helix</keyword>
<feature type="transmembrane region" description="Helical" evidence="1">
    <location>
        <begin position="533"/>
        <end position="554"/>
    </location>
</feature>
<dbReference type="GO" id="GO:0042910">
    <property type="term" value="F:xenobiotic transmembrane transporter activity"/>
    <property type="evidence" value="ECO:0007669"/>
    <property type="project" value="TreeGrafter"/>
</dbReference>
<keyword evidence="1" id="KW-0812">Transmembrane</keyword>
<dbReference type="InterPro" id="IPR001036">
    <property type="entry name" value="Acrflvin-R"/>
</dbReference>
<feature type="transmembrane region" description="Helical" evidence="1">
    <location>
        <begin position="963"/>
        <end position="982"/>
    </location>
</feature>
<organism evidence="2 3">
    <name type="scientific">Sphingobacterium corticibacter</name>
    <dbReference type="NCBI Taxonomy" id="2171749"/>
    <lineage>
        <taxon>Bacteria</taxon>
        <taxon>Pseudomonadati</taxon>
        <taxon>Bacteroidota</taxon>
        <taxon>Sphingobacteriia</taxon>
        <taxon>Sphingobacteriales</taxon>
        <taxon>Sphingobacteriaceae</taxon>
        <taxon>Sphingobacterium</taxon>
    </lineage>
</organism>
<dbReference type="SUPFAM" id="SSF82693">
    <property type="entry name" value="Multidrug efflux transporter AcrB pore domain, PN1, PN2, PC1 and PC2 subdomains"/>
    <property type="match status" value="3"/>
</dbReference>
<evidence type="ECO:0000256" key="1">
    <source>
        <dbReference type="SAM" id="Phobius"/>
    </source>
</evidence>
<feature type="transmembrane region" description="Helical" evidence="1">
    <location>
        <begin position="432"/>
        <end position="458"/>
    </location>
</feature>
<feature type="transmembrane region" description="Helical" evidence="1">
    <location>
        <begin position="361"/>
        <end position="381"/>
    </location>
</feature>
<reference evidence="2 3" key="1">
    <citation type="submission" date="2018-04" db="EMBL/GenBank/DDBJ databases">
        <title>Sphingobacterium cortibacter sp. nov.</title>
        <authorList>
            <person name="Li Y."/>
        </authorList>
    </citation>
    <scope>NUCLEOTIDE SEQUENCE [LARGE SCALE GENOMIC DNA]</scope>
    <source>
        <strain evidence="2 3">2c-3</strain>
    </source>
</reference>
<keyword evidence="3" id="KW-1185">Reference proteome</keyword>
<feature type="transmembrane region" description="Helical" evidence="1">
    <location>
        <begin position="12"/>
        <end position="30"/>
    </location>
</feature>